<reference evidence="1 2" key="1">
    <citation type="submission" date="2019-06" db="EMBL/GenBank/DDBJ databases">
        <title>Draft genomes of female and male turbot (Scophthalmus maximus).</title>
        <authorList>
            <person name="Xu H."/>
            <person name="Xu X.-W."/>
            <person name="Shao C."/>
            <person name="Chen S."/>
        </authorList>
    </citation>
    <scope>NUCLEOTIDE SEQUENCE [LARGE SCALE GENOMIC DNA]</scope>
    <source>
        <strain evidence="1">Ysfricsl-2016a</strain>
        <tissue evidence="1">Blood</tissue>
    </source>
</reference>
<proteinExistence type="predicted"/>
<dbReference type="EMBL" id="VEVO01000007">
    <property type="protein sequence ID" value="KAF0039234.1"/>
    <property type="molecule type" value="Genomic_DNA"/>
</dbReference>
<organism evidence="1 2">
    <name type="scientific">Scophthalmus maximus</name>
    <name type="common">Turbot</name>
    <name type="synonym">Psetta maxima</name>
    <dbReference type="NCBI Taxonomy" id="52904"/>
    <lineage>
        <taxon>Eukaryota</taxon>
        <taxon>Metazoa</taxon>
        <taxon>Chordata</taxon>
        <taxon>Craniata</taxon>
        <taxon>Vertebrata</taxon>
        <taxon>Euteleostomi</taxon>
        <taxon>Actinopterygii</taxon>
        <taxon>Neopterygii</taxon>
        <taxon>Teleostei</taxon>
        <taxon>Neoteleostei</taxon>
        <taxon>Acanthomorphata</taxon>
        <taxon>Carangaria</taxon>
        <taxon>Pleuronectiformes</taxon>
        <taxon>Pleuronectoidei</taxon>
        <taxon>Scophthalmidae</taxon>
        <taxon>Scophthalmus</taxon>
    </lineage>
</organism>
<dbReference type="AlphaFoldDB" id="A0A6A4T7Q1"/>
<evidence type="ECO:0000313" key="1">
    <source>
        <dbReference type="EMBL" id="KAF0039234.1"/>
    </source>
</evidence>
<dbReference type="Proteomes" id="UP000438429">
    <property type="component" value="Unassembled WGS sequence"/>
</dbReference>
<accession>A0A6A4T7Q1</accession>
<comment type="caution">
    <text evidence="1">The sequence shown here is derived from an EMBL/GenBank/DDBJ whole genome shotgun (WGS) entry which is preliminary data.</text>
</comment>
<evidence type="ECO:0000313" key="2">
    <source>
        <dbReference type="Proteomes" id="UP000438429"/>
    </source>
</evidence>
<protein>
    <submittedName>
        <fullName evidence="1">Uncharacterized protein</fullName>
    </submittedName>
</protein>
<gene>
    <name evidence="1" type="ORF">F2P81_007469</name>
</gene>
<name>A0A6A4T7Q1_SCOMX</name>
<sequence length="253" mass="29437">MDELRLRITTHKWIMDCNIMIFTETWLNSSAPDSAIELTWRFVLRADRPDDDSGKRSECEAAVAVDTLELMWVFQNLEADFHYAEGGLHVGRSGEDQVFVLMVGLFPPSLPRRLGCRSCNLLRNRSDIQLEMKHDMDMDKRGYGGDYVPCEYSPIRTLIFQQSQFFSVPVHLDRQFWFAFSFDDKAYTWTSCLMGYKKAQVYFTTTRQAILQAAAFQERPGPRQRQEAILKIKDGSEYRVFNHPSEVEDFLNS</sequence>